<dbReference type="Pfam" id="PF10387">
    <property type="entry name" value="DUF2442"/>
    <property type="match status" value="1"/>
</dbReference>
<dbReference type="InterPro" id="IPR036782">
    <property type="entry name" value="NE0471-like_N"/>
</dbReference>
<dbReference type="Gene3D" id="3.30.2020.10">
    <property type="entry name" value="NE0471-like N-terminal domain"/>
    <property type="match status" value="1"/>
</dbReference>
<dbReference type="Proteomes" id="UP000010102">
    <property type="component" value="Chromosome"/>
</dbReference>
<dbReference type="InterPro" id="IPR018841">
    <property type="entry name" value="DUF2442"/>
</dbReference>
<evidence type="ECO:0000313" key="1">
    <source>
        <dbReference type="EMBL" id="CCD06463.1"/>
    </source>
</evidence>
<reference evidence="1 2" key="1">
    <citation type="submission" date="2011-07" db="EMBL/GenBank/DDBJ databases">
        <authorList>
            <person name="Genoscope - CEA"/>
        </authorList>
    </citation>
    <scope>NUCLEOTIDE SEQUENCE [LARGE SCALE GENOMIC DNA]</scope>
    <source>
        <strain evidence="2">lorraine</strain>
    </source>
</reference>
<dbReference type="RefSeq" id="WP_014842359.1">
    <property type="nucleotide sequence ID" value="NC_018139.1"/>
</dbReference>
<sequence length="105" mass="11822">MRKQSVAKENIAPGIVCTAPWRLTKVTPLPNYELEVEFNDGTHGFVEMVKLIMSDKAGVFAVLQDKDLFNKAHLEYGVLTWPGEIDLAPDAMHDAIKQKGRWVLQ</sequence>
<protein>
    <recommendedName>
        <fullName evidence="3">DUF2442 domain-containing protein</fullName>
    </recommendedName>
</protein>
<evidence type="ECO:0000313" key="2">
    <source>
        <dbReference type="Proteomes" id="UP000010102"/>
    </source>
</evidence>
<proteinExistence type="predicted"/>
<organism evidence="1 2">
    <name type="scientific">Legionella pneumophila subsp. pneumophila</name>
    <dbReference type="NCBI Taxonomy" id="91891"/>
    <lineage>
        <taxon>Bacteria</taxon>
        <taxon>Pseudomonadati</taxon>
        <taxon>Pseudomonadota</taxon>
        <taxon>Gammaproteobacteria</taxon>
        <taxon>Legionellales</taxon>
        <taxon>Legionellaceae</taxon>
        <taxon>Legionella</taxon>
    </lineage>
</organism>
<dbReference type="SUPFAM" id="SSF143880">
    <property type="entry name" value="NE0471 N-terminal domain-like"/>
    <property type="match status" value="1"/>
</dbReference>
<name>A0AAV2UYI4_LEGPN</name>
<evidence type="ECO:0008006" key="3">
    <source>
        <dbReference type="Google" id="ProtNLM"/>
    </source>
</evidence>
<gene>
    <name evidence="1" type="ORF">LPO_2489</name>
</gene>
<accession>A0AAV2UYI4</accession>
<dbReference type="EMBL" id="FQ958210">
    <property type="protein sequence ID" value="CCD06463.1"/>
    <property type="molecule type" value="Genomic_DNA"/>
</dbReference>
<dbReference type="AlphaFoldDB" id="A0AAV2UYI4"/>
<dbReference type="KEGG" id="lpo:LPO_2489"/>